<feature type="domain" description="N-acetyltransferase" evidence="1">
    <location>
        <begin position="11"/>
        <end position="214"/>
    </location>
</feature>
<dbReference type="CDD" id="cd04301">
    <property type="entry name" value="NAT_SF"/>
    <property type="match status" value="1"/>
</dbReference>
<reference evidence="2" key="1">
    <citation type="submission" date="2023-10" db="EMBL/GenBank/DDBJ databases">
        <authorList>
            <person name="Hackl T."/>
        </authorList>
    </citation>
    <scope>NUCLEOTIDE SEQUENCE</scope>
</reference>
<dbReference type="PANTHER" id="PTHR42791:SF1">
    <property type="entry name" value="N-ACETYLTRANSFERASE DOMAIN-CONTAINING PROTEIN"/>
    <property type="match status" value="1"/>
</dbReference>
<gene>
    <name evidence="2" type="ORF">KHLLAP_LOCUS9932</name>
</gene>
<evidence type="ECO:0000259" key="1">
    <source>
        <dbReference type="PROSITE" id="PS51186"/>
    </source>
</evidence>
<dbReference type="PROSITE" id="PS51186">
    <property type="entry name" value="GNAT"/>
    <property type="match status" value="1"/>
</dbReference>
<evidence type="ECO:0000313" key="3">
    <source>
        <dbReference type="Proteomes" id="UP001295740"/>
    </source>
</evidence>
<protein>
    <submittedName>
        <fullName evidence="2">Uu.00g144900.m01.CDS01</fullName>
    </submittedName>
</protein>
<dbReference type="Gene3D" id="3.40.630.30">
    <property type="match status" value="1"/>
</dbReference>
<dbReference type="AlphaFoldDB" id="A0AAI8VRR8"/>
<dbReference type="GO" id="GO:0016747">
    <property type="term" value="F:acyltransferase activity, transferring groups other than amino-acyl groups"/>
    <property type="evidence" value="ECO:0007669"/>
    <property type="project" value="InterPro"/>
</dbReference>
<dbReference type="Proteomes" id="UP001295740">
    <property type="component" value="Unassembled WGS sequence"/>
</dbReference>
<sequence>MPPKAEAAPEVKVSLATPDDISQLIELFWATYKGPGESIFPHTDNGRKWLERSFQNFMSNSFYRPQTKIPVVRNPNGRPVSMAIVHTVKPGQSVVGKSWKTRWSRCDDLPDMSEEKLAGFFEPSAKAHHLVVGGKEGHVFIELLTTKYAYRRKGYATALLQWATEHADELGYPCYLDGGGRGMHICEMCGFKAQDVERRYGGTPPCVPMLRPKKDS</sequence>
<dbReference type="EMBL" id="CAUWAG010000012">
    <property type="protein sequence ID" value="CAJ2509464.1"/>
    <property type="molecule type" value="Genomic_DNA"/>
</dbReference>
<keyword evidence="3" id="KW-1185">Reference proteome</keyword>
<dbReference type="Pfam" id="PF00583">
    <property type="entry name" value="Acetyltransf_1"/>
    <property type="match status" value="1"/>
</dbReference>
<dbReference type="InterPro" id="IPR000182">
    <property type="entry name" value="GNAT_dom"/>
</dbReference>
<proteinExistence type="predicted"/>
<name>A0AAI8VRR8_9PEZI</name>
<dbReference type="SUPFAM" id="SSF55729">
    <property type="entry name" value="Acyl-CoA N-acyltransferases (Nat)"/>
    <property type="match status" value="1"/>
</dbReference>
<dbReference type="PANTHER" id="PTHR42791">
    <property type="entry name" value="GNAT FAMILY ACETYLTRANSFERASE"/>
    <property type="match status" value="1"/>
</dbReference>
<evidence type="ECO:0000313" key="2">
    <source>
        <dbReference type="EMBL" id="CAJ2509464.1"/>
    </source>
</evidence>
<accession>A0AAI8VRR8</accession>
<organism evidence="2 3">
    <name type="scientific">Anthostomella pinea</name>
    <dbReference type="NCBI Taxonomy" id="933095"/>
    <lineage>
        <taxon>Eukaryota</taxon>
        <taxon>Fungi</taxon>
        <taxon>Dikarya</taxon>
        <taxon>Ascomycota</taxon>
        <taxon>Pezizomycotina</taxon>
        <taxon>Sordariomycetes</taxon>
        <taxon>Xylariomycetidae</taxon>
        <taxon>Xylariales</taxon>
        <taxon>Xylariaceae</taxon>
        <taxon>Anthostomella</taxon>
    </lineage>
</organism>
<dbReference type="InterPro" id="IPR016181">
    <property type="entry name" value="Acyl_CoA_acyltransferase"/>
</dbReference>
<comment type="caution">
    <text evidence="2">The sequence shown here is derived from an EMBL/GenBank/DDBJ whole genome shotgun (WGS) entry which is preliminary data.</text>
</comment>
<dbReference type="InterPro" id="IPR052523">
    <property type="entry name" value="Trichothecene_AcTrans"/>
</dbReference>